<reference evidence="1 2" key="1">
    <citation type="journal article" date="2013" name="PLoS ONE">
        <title>Genomic and secretomic analyses reveal unique features of the lignocellulolytic enzyme system of Penicillium decumbens.</title>
        <authorList>
            <person name="Liu G."/>
            <person name="Zhang L."/>
            <person name="Wei X."/>
            <person name="Zou G."/>
            <person name="Qin Y."/>
            <person name="Ma L."/>
            <person name="Li J."/>
            <person name="Zheng H."/>
            <person name="Wang S."/>
            <person name="Wang C."/>
            <person name="Xun L."/>
            <person name="Zhao G.-P."/>
            <person name="Zhou Z."/>
            <person name="Qu Y."/>
        </authorList>
    </citation>
    <scope>NUCLEOTIDE SEQUENCE [LARGE SCALE GENOMIC DNA]</scope>
    <source>
        <strain evidence="2">114-2 / CGMCC 5302</strain>
    </source>
</reference>
<evidence type="ECO:0000313" key="1">
    <source>
        <dbReference type="EMBL" id="EPS29706.1"/>
    </source>
</evidence>
<evidence type="ECO:0008006" key="3">
    <source>
        <dbReference type="Google" id="ProtNLM"/>
    </source>
</evidence>
<keyword evidence="2" id="KW-1185">Reference proteome</keyword>
<gene>
    <name evidence="1" type="ORF">PDE_04656</name>
</gene>
<dbReference type="PhylomeDB" id="S7ZLY4"/>
<dbReference type="AlphaFoldDB" id="S7ZLY4"/>
<protein>
    <recommendedName>
        <fullName evidence="3">Asparaginase</fullName>
    </recommendedName>
</protein>
<dbReference type="PANTHER" id="PTHR42110:SF1">
    <property type="entry name" value="L-ASPARAGINASE, PUTATIVE (AFU_ORTHOLOGUE AFUA_3G11890)-RELATED"/>
    <property type="match status" value="1"/>
</dbReference>
<dbReference type="EMBL" id="KB644412">
    <property type="protein sequence ID" value="EPS29706.1"/>
    <property type="molecule type" value="Genomic_DNA"/>
</dbReference>
<dbReference type="HOGENOM" id="CLU_1677438_0_0_1"/>
<accession>S7ZLY4</accession>
<sequence>MLTRISTDYVVTNRAGVIENRHAVHAAIVDANGQALYAIGDPSRLTLARSAAKTAQALAVLEFGAFERFDLDGTDLALVCVLYSSEERHAPRTRRILSSIQYSESDLHYGGYLSTSHSVNRAWIKADFTPSPVHSNCSGKHAGILATTKALGAVIQSYHLPTSPIQERIKDTVDELCQLPKGGSR</sequence>
<dbReference type="Pfam" id="PF06089">
    <property type="entry name" value="Asparaginase_II"/>
    <property type="match status" value="1"/>
</dbReference>
<dbReference type="Proteomes" id="UP000019376">
    <property type="component" value="Unassembled WGS sequence"/>
</dbReference>
<proteinExistence type="predicted"/>
<name>S7ZLY4_PENO1</name>
<dbReference type="eggNOG" id="ENOG502S95P">
    <property type="taxonomic scope" value="Eukaryota"/>
</dbReference>
<dbReference type="OrthoDB" id="2588474at2759"/>
<evidence type="ECO:0000313" key="2">
    <source>
        <dbReference type="Proteomes" id="UP000019376"/>
    </source>
</evidence>
<organism evidence="1 2">
    <name type="scientific">Penicillium oxalicum (strain 114-2 / CGMCC 5302)</name>
    <name type="common">Penicillium decumbens</name>
    <dbReference type="NCBI Taxonomy" id="933388"/>
    <lineage>
        <taxon>Eukaryota</taxon>
        <taxon>Fungi</taxon>
        <taxon>Dikarya</taxon>
        <taxon>Ascomycota</taxon>
        <taxon>Pezizomycotina</taxon>
        <taxon>Eurotiomycetes</taxon>
        <taxon>Eurotiomycetidae</taxon>
        <taxon>Eurotiales</taxon>
        <taxon>Aspergillaceae</taxon>
        <taxon>Penicillium</taxon>
    </lineage>
</organism>
<dbReference type="PANTHER" id="PTHR42110">
    <property type="entry name" value="L-ASPARAGINASE, PUTATIVE (AFU_ORTHOLOGUE AFUA_3G11890)-RELATED"/>
    <property type="match status" value="1"/>
</dbReference>
<dbReference type="InterPro" id="IPR010349">
    <property type="entry name" value="Asparaginase_II"/>
</dbReference>